<evidence type="ECO:0000256" key="3">
    <source>
        <dbReference type="PROSITE-ProRule" id="PRU00023"/>
    </source>
</evidence>
<dbReference type="PROSITE" id="PS50088">
    <property type="entry name" value="ANK_REPEAT"/>
    <property type="match status" value="4"/>
</dbReference>
<feature type="repeat" description="ANK" evidence="3">
    <location>
        <begin position="374"/>
        <end position="414"/>
    </location>
</feature>
<keyword evidence="9" id="KW-1185">Reference proteome</keyword>
<evidence type="ECO:0000313" key="9">
    <source>
        <dbReference type="Proteomes" id="UP000225706"/>
    </source>
</evidence>
<keyword evidence="2 3" id="KW-0040">ANK repeat</keyword>
<dbReference type="PROSITE" id="PS50011">
    <property type="entry name" value="PROTEIN_KINASE_DOM"/>
    <property type="match status" value="1"/>
</dbReference>
<dbReference type="SUPFAM" id="SSF56112">
    <property type="entry name" value="Protein kinase-like (PK-like)"/>
    <property type="match status" value="1"/>
</dbReference>
<dbReference type="InterPro" id="IPR002110">
    <property type="entry name" value="Ankyrin_rpt"/>
</dbReference>
<dbReference type="Gene3D" id="3.30.200.20">
    <property type="entry name" value="Phosphorylase Kinase, domain 1"/>
    <property type="match status" value="1"/>
</dbReference>
<dbReference type="Proteomes" id="UP000225706">
    <property type="component" value="Unassembled WGS sequence"/>
</dbReference>
<keyword evidence="1" id="KW-0677">Repeat</keyword>
<dbReference type="Pfam" id="PF00069">
    <property type="entry name" value="Pkinase"/>
    <property type="match status" value="1"/>
</dbReference>
<name>A0A2B4STG2_STYPI</name>
<evidence type="ECO:0000256" key="2">
    <source>
        <dbReference type="ARBA" id="ARBA00023043"/>
    </source>
</evidence>
<keyword evidence="5" id="KW-0175">Coiled coil</keyword>
<dbReference type="Pfam" id="PF00023">
    <property type="entry name" value="Ank"/>
    <property type="match status" value="2"/>
</dbReference>
<organism evidence="8 9">
    <name type="scientific">Stylophora pistillata</name>
    <name type="common">Smooth cauliflower coral</name>
    <dbReference type="NCBI Taxonomy" id="50429"/>
    <lineage>
        <taxon>Eukaryota</taxon>
        <taxon>Metazoa</taxon>
        <taxon>Cnidaria</taxon>
        <taxon>Anthozoa</taxon>
        <taxon>Hexacorallia</taxon>
        <taxon>Scleractinia</taxon>
        <taxon>Astrocoeniina</taxon>
        <taxon>Pocilloporidae</taxon>
        <taxon>Stylophora</taxon>
    </lineage>
</organism>
<reference evidence="9" key="1">
    <citation type="journal article" date="2017" name="bioRxiv">
        <title>Comparative analysis of the genomes of Stylophora pistillata and Acropora digitifera provides evidence for extensive differences between species of corals.</title>
        <authorList>
            <person name="Voolstra C.R."/>
            <person name="Li Y."/>
            <person name="Liew Y.J."/>
            <person name="Baumgarten S."/>
            <person name="Zoccola D."/>
            <person name="Flot J.-F."/>
            <person name="Tambutte S."/>
            <person name="Allemand D."/>
            <person name="Aranda M."/>
        </authorList>
    </citation>
    <scope>NUCLEOTIDE SEQUENCE [LARGE SCALE GENOMIC DNA]</scope>
</reference>
<dbReference type="PROSITE" id="PS50297">
    <property type="entry name" value="ANK_REP_REGION"/>
    <property type="match status" value="3"/>
</dbReference>
<feature type="compositionally biased region" description="Low complexity" evidence="6">
    <location>
        <begin position="904"/>
        <end position="914"/>
    </location>
</feature>
<dbReference type="InterPro" id="IPR000719">
    <property type="entry name" value="Prot_kinase_dom"/>
</dbReference>
<evidence type="ECO:0000256" key="4">
    <source>
        <dbReference type="PROSITE-ProRule" id="PRU10141"/>
    </source>
</evidence>
<dbReference type="InterPro" id="IPR036770">
    <property type="entry name" value="Ankyrin_rpt-contain_sf"/>
</dbReference>
<dbReference type="SMART" id="SM00248">
    <property type="entry name" value="ANK"/>
    <property type="match status" value="6"/>
</dbReference>
<evidence type="ECO:0000256" key="6">
    <source>
        <dbReference type="SAM" id="MobiDB-lite"/>
    </source>
</evidence>
<feature type="region of interest" description="Disordered" evidence="6">
    <location>
        <begin position="898"/>
        <end position="926"/>
    </location>
</feature>
<dbReference type="InterPro" id="IPR017441">
    <property type="entry name" value="Protein_kinase_ATP_BS"/>
</dbReference>
<dbReference type="GO" id="GO:0005524">
    <property type="term" value="F:ATP binding"/>
    <property type="evidence" value="ECO:0007669"/>
    <property type="project" value="UniProtKB-UniRule"/>
</dbReference>
<dbReference type="PANTHER" id="PTHR24178">
    <property type="entry name" value="MOLTING PROTEIN MLT-4"/>
    <property type="match status" value="1"/>
</dbReference>
<dbReference type="PROSITE" id="PS00107">
    <property type="entry name" value="PROTEIN_KINASE_ATP"/>
    <property type="match status" value="1"/>
</dbReference>
<dbReference type="AlphaFoldDB" id="A0A2B4STG2"/>
<dbReference type="Gene3D" id="1.10.510.10">
    <property type="entry name" value="Transferase(Phosphotransferase) domain 1"/>
    <property type="match status" value="1"/>
</dbReference>
<evidence type="ECO:0000256" key="5">
    <source>
        <dbReference type="SAM" id="Coils"/>
    </source>
</evidence>
<dbReference type="STRING" id="50429.A0A2B4STG2"/>
<dbReference type="InterPro" id="IPR011009">
    <property type="entry name" value="Kinase-like_dom_sf"/>
</dbReference>
<dbReference type="OrthoDB" id="4062651at2759"/>
<feature type="binding site" evidence="4">
    <location>
        <position position="738"/>
    </location>
    <ligand>
        <name>ATP</name>
        <dbReference type="ChEBI" id="CHEBI:30616"/>
    </ligand>
</feature>
<dbReference type="Gene3D" id="1.25.40.20">
    <property type="entry name" value="Ankyrin repeat-containing domain"/>
    <property type="match status" value="2"/>
</dbReference>
<feature type="repeat" description="ANK" evidence="3">
    <location>
        <begin position="87"/>
        <end position="119"/>
    </location>
</feature>
<feature type="coiled-coil region" evidence="5">
    <location>
        <begin position="651"/>
        <end position="681"/>
    </location>
</feature>
<evidence type="ECO:0000259" key="7">
    <source>
        <dbReference type="PROSITE" id="PS50011"/>
    </source>
</evidence>
<dbReference type="EMBL" id="LSMT01000030">
    <property type="protein sequence ID" value="PFX31852.1"/>
    <property type="molecule type" value="Genomic_DNA"/>
</dbReference>
<dbReference type="SUPFAM" id="SSF48403">
    <property type="entry name" value="Ankyrin repeat"/>
    <property type="match status" value="1"/>
</dbReference>
<keyword evidence="4" id="KW-0547">Nucleotide-binding</keyword>
<dbReference type="PANTHER" id="PTHR24178:SF41">
    <property type="entry name" value="ANKYRIN-2 ISOFORM X1"/>
    <property type="match status" value="1"/>
</dbReference>
<gene>
    <name evidence="8" type="primary">Fem1b</name>
    <name evidence="8" type="ORF">AWC38_SpisGene3318</name>
</gene>
<sequence>MGKSSSRFDLDSDARNSCLGSVKEILEENEADIEARETLTIEGETVELCSPLFAAATGGHLDVAKLLIERNANVDAQVGTFKYHISEVRTPLMMACHGCYLDIASYLIEHGADIELQDSINRDTCLHYAARMGHVDVVDKLLSLRAEQNQNDKGVTPLFEACFHCKIEVVEYFIKRPDCSKEQRIDALELLGACIASNDVAYDAKKSLTYMKRGMEARFEDPMHPFLKEMWIGREESQTVEELVLKLIGDDEAIKMEGLFIMTRLLRFEDFSEYKNRRQRADSGGSRSSEQNHRETAAMTDSLQRLLSSNARTCNENTLLHLAVWLCGTPYIVSSSYVRENRTPPRSDLLKPFCVETMRLILHAGCDVNAMNIEGNSPLHLAVAFKPRPGQEEIWREVVDLLLLFGADKKLKNNNGRTVMDCCDTDEARSILSAMEIDVRNDEMLASESCKKRDGGLCPGTQDHRIENSQEETTMKNIPEQLKERDGQLREKTQQLINVEGRLQEREGQLRELTQQFTKVGEQLLKRDGQLRAKAQQLTKVGEQLLERDGQLRAKAQQVTNVEGQLQGKDRQLRVKAPQLTNVEGQLQERDGLLREMTQQLTNVKGQLIERDEQLGEMMKQLINMLGVQGKLQAKQVQERDGQLMERTQQLTNVQGQLQEKDEEISSLERQRREKENVNELDISLSAIQRVQSEPSRQKAPDWVISRDQIQVTDEALGTGGWGTVFEGRYCGCAVAVKQLHEIILSPLYKRFFEREMDIASRCRHPCLLQFTGATNDGENPLFVTELMETSPRNLLEERPLSAIESSVISLDESRALNYLHNKQLCPIIHRDINSANVLLWQQANQWRAKVSDYGAANFLRQVSTACPGTPIYSAPEALTVNQTVKVLSNTNFSANTTGPNLNSTVATSTTVSALPPLPERSSLNS</sequence>
<proteinExistence type="predicted"/>
<dbReference type="Pfam" id="PF12796">
    <property type="entry name" value="Ank_2"/>
    <property type="match status" value="1"/>
</dbReference>
<comment type="caution">
    <text evidence="8">The sequence shown here is derived from an EMBL/GenBank/DDBJ whole genome shotgun (WGS) entry which is preliminary data.</text>
</comment>
<feature type="domain" description="Protein kinase" evidence="7">
    <location>
        <begin position="711"/>
        <end position="926"/>
    </location>
</feature>
<feature type="repeat" description="ANK" evidence="3">
    <location>
        <begin position="47"/>
        <end position="79"/>
    </location>
</feature>
<evidence type="ECO:0000313" key="8">
    <source>
        <dbReference type="EMBL" id="PFX31852.1"/>
    </source>
</evidence>
<dbReference type="GO" id="GO:0004672">
    <property type="term" value="F:protein kinase activity"/>
    <property type="evidence" value="ECO:0007669"/>
    <property type="project" value="InterPro"/>
</dbReference>
<feature type="repeat" description="ANK" evidence="3">
    <location>
        <begin position="121"/>
        <end position="153"/>
    </location>
</feature>
<evidence type="ECO:0000256" key="1">
    <source>
        <dbReference type="ARBA" id="ARBA00022737"/>
    </source>
</evidence>
<protein>
    <submittedName>
        <fullName evidence="8">Protein fem-1-like B</fullName>
    </submittedName>
</protein>
<accession>A0A2B4STG2</accession>
<feature type="region of interest" description="Disordered" evidence="6">
    <location>
        <begin position="279"/>
        <end position="298"/>
    </location>
</feature>
<keyword evidence="4" id="KW-0067">ATP-binding</keyword>